<name>A0A853DBN5_9MICO</name>
<evidence type="ECO:0000313" key="2">
    <source>
        <dbReference type="Proteomes" id="UP000571817"/>
    </source>
</evidence>
<keyword evidence="2" id="KW-1185">Reference proteome</keyword>
<reference evidence="1 2" key="1">
    <citation type="submission" date="2020-07" db="EMBL/GenBank/DDBJ databases">
        <title>Sequencing the genomes of 1000 actinobacteria strains.</title>
        <authorList>
            <person name="Klenk H.-P."/>
        </authorList>
    </citation>
    <scope>NUCLEOTIDE SEQUENCE [LARGE SCALE GENOMIC DNA]</scope>
    <source>
        <strain evidence="1 2">DSM 29531</strain>
    </source>
</reference>
<proteinExistence type="predicted"/>
<dbReference type="Proteomes" id="UP000571817">
    <property type="component" value="Unassembled WGS sequence"/>
</dbReference>
<dbReference type="AlphaFoldDB" id="A0A853DBN5"/>
<comment type="caution">
    <text evidence="1">The sequence shown here is derived from an EMBL/GenBank/DDBJ whole genome shotgun (WGS) entry which is preliminary data.</text>
</comment>
<evidence type="ECO:0000313" key="1">
    <source>
        <dbReference type="EMBL" id="NYJ74722.1"/>
    </source>
</evidence>
<dbReference type="RefSeq" id="WP_179480826.1">
    <property type="nucleotide sequence ID" value="NZ_JACCFW010000001.1"/>
</dbReference>
<organism evidence="1 2">
    <name type="scientific">Allobranchiibius huperziae</name>
    <dbReference type="NCBI Taxonomy" id="1874116"/>
    <lineage>
        <taxon>Bacteria</taxon>
        <taxon>Bacillati</taxon>
        <taxon>Actinomycetota</taxon>
        <taxon>Actinomycetes</taxon>
        <taxon>Micrococcales</taxon>
        <taxon>Dermacoccaceae</taxon>
        <taxon>Allobranchiibius</taxon>
    </lineage>
</organism>
<sequence>MSTLPACARLSLWVTAAWAGHLDLDDAVRRAMPDVDEVHGALDRLALWQDFGERVLGCALPRPGDLTGMPRGSLDFTGAAADSGECVYVPALGGALVPTIETYGPEGDTGTQITWTAYDCEPTPVHQLESLQESQIERDLAELVREATAAFETLDVQPWAGSTARAEVDSRVRDHDWGLPPGLPGRAHRILVLAGSIASAVDVALAESPAVHGHDDGARHALLLRLQAGADRALAQATTSCALSLGGLRPAR</sequence>
<dbReference type="EMBL" id="JACCFW010000001">
    <property type="protein sequence ID" value="NYJ74722.1"/>
    <property type="molecule type" value="Genomic_DNA"/>
</dbReference>
<gene>
    <name evidence="1" type="ORF">HNR15_001685</name>
</gene>
<accession>A0A853DBN5</accession>
<protein>
    <submittedName>
        <fullName evidence="1">Uncharacterized protein</fullName>
    </submittedName>
</protein>